<dbReference type="RefSeq" id="WP_070142675.1">
    <property type="nucleotide sequence ID" value="NZ_LXLT01000026.1"/>
</dbReference>
<evidence type="ECO:0000259" key="3">
    <source>
        <dbReference type="PROSITE" id="PS51186"/>
    </source>
</evidence>
<dbReference type="CDD" id="cd04301">
    <property type="entry name" value="NAT_SF"/>
    <property type="match status" value="1"/>
</dbReference>
<dbReference type="SUPFAM" id="SSF55729">
    <property type="entry name" value="Acyl-CoA N-acyltransferases (Nat)"/>
    <property type="match status" value="1"/>
</dbReference>
<protein>
    <submittedName>
        <fullName evidence="4">Acetyltransferase</fullName>
    </submittedName>
</protein>
<dbReference type="PROSITE" id="PS51186">
    <property type="entry name" value="GNAT"/>
    <property type="match status" value="1"/>
</dbReference>
<feature type="domain" description="N-acetyltransferase" evidence="3">
    <location>
        <begin position="7"/>
        <end position="147"/>
    </location>
</feature>
<evidence type="ECO:0000313" key="4">
    <source>
        <dbReference type="EMBL" id="OFD79939.1"/>
    </source>
</evidence>
<dbReference type="PATRIC" id="fig|86662.25.peg.2372"/>
<dbReference type="Proteomes" id="UP000175706">
    <property type="component" value="Unassembled WGS sequence"/>
</dbReference>
<accession>A0A1E8B8E6</accession>
<evidence type="ECO:0000256" key="1">
    <source>
        <dbReference type="ARBA" id="ARBA00022679"/>
    </source>
</evidence>
<dbReference type="Pfam" id="PF13527">
    <property type="entry name" value="Acetyltransf_9"/>
    <property type="match status" value="1"/>
</dbReference>
<keyword evidence="1" id="KW-0808">Transferase</keyword>
<name>A0A1E8B8E6_BACMY</name>
<evidence type="ECO:0000313" key="5">
    <source>
        <dbReference type="Proteomes" id="UP000175706"/>
    </source>
</evidence>
<gene>
    <name evidence="4" type="ORF">BWGOE8_23620</name>
</gene>
<proteinExistence type="predicted"/>
<organism evidence="4 5">
    <name type="scientific">Bacillus mycoides</name>
    <dbReference type="NCBI Taxonomy" id="1405"/>
    <lineage>
        <taxon>Bacteria</taxon>
        <taxon>Bacillati</taxon>
        <taxon>Bacillota</taxon>
        <taxon>Bacilli</taxon>
        <taxon>Bacillales</taxon>
        <taxon>Bacillaceae</taxon>
        <taxon>Bacillus</taxon>
        <taxon>Bacillus cereus group</taxon>
    </lineage>
</organism>
<dbReference type="Gene3D" id="3.40.630.30">
    <property type="match status" value="1"/>
</dbReference>
<dbReference type="PANTHER" id="PTHR43420">
    <property type="entry name" value="ACETYLTRANSFERASE"/>
    <property type="match status" value="1"/>
</dbReference>
<sequence length="294" mass="34548">MGNVEKIVNFLIEEPKREQLFPLFEEVFGITSQTLKDFSEKGYWDYTYKALSFLQEDKVIANVAAFSLPLLINGEKINAVGIQSVMTHPNFRRQGLMTQLTSKMIEEIDKQCECTLLFTETPELYTSFGFKIVQEYLMTIPYDKNNNKDSLLRKLDYYNEENRQIIHETIDSSQRLSNKFSTLNFQSSFYLNMYDTEWNEKLYYSEKLDALIVYEVDNEKLKVFGVFAPVLPVLDEICAEITESFTEIEFYFSPDQLGIEDVQFTELQSNKYLMVRSNKEIDFKGYKFPVLTEF</sequence>
<keyword evidence="2" id="KW-0012">Acyltransferase</keyword>
<dbReference type="EMBL" id="LXLT01000026">
    <property type="protein sequence ID" value="OFD79939.1"/>
    <property type="molecule type" value="Genomic_DNA"/>
</dbReference>
<reference evidence="4 5" key="1">
    <citation type="submission" date="2016-05" db="EMBL/GenBank/DDBJ databases">
        <title>Bacillus thuringiensis and Bacillus weihenstephanensis as novel biocontrol agents of wilt causing Verticillium species.</title>
        <authorList>
            <person name="Hollensteiner J."/>
            <person name="Wemheuer F."/>
            <person name="Harting R."/>
            <person name="Kolarzyk A."/>
            <person name="Diaz-Valerio S."/>
            <person name="Poehlein A."/>
            <person name="Brzuszkiewicz E."/>
            <person name="Nesemann K."/>
            <person name="Braus-Stromeyer S."/>
            <person name="Braus G."/>
            <person name="Daniel R."/>
            <person name="Liesegang H."/>
        </authorList>
    </citation>
    <scope>NUCLEOTIDE SEQUENCE [LARGE SCALE GENOMIC DNA]</scope>
    <source>
        <strain evidence="4 5">GOE8</strain>
    </source>
</reference>
<dbReference type="InterPro" id="IPR000182">
    <property type="entry name" value="GNAT_dom"/>
</dbReference>
<dbReference type="InterPro" id="IPR016181">
    <property type="entry name" value="Acyl_CoA_acyltransferase"/>
</dbReference>
<dbReference type="InterPro" id="IPR050680">
    <property type="entry name" value="YpeA/RimI_acetyltransf"/>
</dbReference>
<evidence type="ECO:0000256" key="2">
    <source>
        <dbReference type="ARBA" id="ARBA00023315"/>
    </source>
</evidence>
<comment type="caution">
    <text evidence="4">The sequence shown here is derived from an EMBL/GenBank/DDBJ whole genome shotgun (WGS) entry which is preliminary data.</text>
</comment>
<dbReference type="AlphaFoldDB" id="A0A1E8B8E6"/>
<dbReference type="GO" id="GO:0016747">
    <property type="term" value="F:acyltransferase activity, transferring groups other than amino-acyl groups"/>
    <property type="evidence" value="ECO:0007669"/>
    <property type="project" value="InterPro"/>
</dbReference>
<dbReference type="PANTHER" id="PTHR43420:SF31">
    <property type="entry name" value="ACETYLTRANSFERASE"/>
    <property type="match status" value="1"/>
</dbReference>